<dbReference type="Gene3D" id="2.160.10.10">
    <property type="entry name" value="Hexapeptide repeat proteins"/>
    <property type="match status" value="1"/>
</dbReference>
<reference evidence="20" key="1">
    <citation type="submission" date="2019-12" db="EMBL/GenBank/DDBJ databases">
        <title>Comparative genomics gives insights into the taxonomy of the Azoarcus-Aromatoleum group and reveals separate origins of nif in the plant-associated Azoarcus and non-plant-associated Aromatoleum sub-groups.</title>
        <authorList>
            <person name="Lafos M."/>
            <person name="Maluk M."/>
            <person name="Batista M."/>
            <person name="Junghare M."/>
            <person name="Carmona M."/>
            <person name="Faoro H."/>
            <person name="Cruz L.M."/>
            <person name="Battistoni F."/>
            <person name="De Souza E."/>
            <person name="Pedrosa F."/>
            <person name="Chen W.-M."/>
            <person name="Poole P.S."/>
            <person name="Dixon R.A."/>
            <person name="James E.K."/>
        </authorList>
    </citation>
    <scope>NUCLEOTIDE SEQUENCE</scope>
    <source>
        <strain evidence="20">U120</strain>
    </source>
</reference>
<dbReference type="GO" id="GO:0019134">
    <property type="term" value="F:glucosamine-1-phosphate N-acetyltransferase activity"/>
    <property type="evidence" value="ECO:0007669"/>
    <property type="project" value="UniProtKB-EC"/>
</dbReference>
<keyword evidence="9 18" id="KW-0460">Magnesium</keyword>
<dbReference type="CDD" id="cd03353">
    <property type="entry name" value="LbH_GlmU_C"/>
    <property type="match status" value="1"/>
</dbReference>
<feature type="binding site" evidence="18">
    <location>
        <position position="100"/>
    </location>
    <ligand>
        <name>Mg(2+)</name>
        <dbReference type="ChEBI" id="CHEBI:18420"/>
    </ligand>
</feature>
<evidence type="ECO:0000313" key="21">
    <source>
        <dbReference type="Proteomes" id="UP000601990"/>
    </source>
</evidence>
<evidence type="ECO:0000256" key="2">
    <source>
        <dbReference type="ARBA" id="ARBA00007707"/>
    </source>
</evidence>
<comment type="similarity">
    <text evidence="3 18">In the N-terminal section; belongs to the N-acetylglucosamine-1-phosphate uridyltransferase family.</text>
</comment>
<dbReference type="Gene3D" id="3.90.550.10">
    <property type="entry name" value="Spore Coat Polysaccharide Biosynthesis Protein SpsA, Chain A"/>
    <property type="match status" value="1"/>
</dbReference>
<keyword evidence="8 18" id="KW-0677">Repeat</keyword>
<dbReference type="GO" id="GO:0003977">
    <property type="term" value="F:UDP-N-acetylglucosamine diphosphorylase activity"/>
    <property type="evidence" value="ECO:0007669"/>
    <property type="project" value="UniProtKB-EC"/>
</dbReference>
<feature type="region of interest" description="Linker" evidence="18">
    <location>
        <begin position="226"/>
        <end position="246"/>
    </location>
</feature>
<keyword evidence="14 18" id="KW-0961">Cell wall biogenesis/degradation</keyword>
<feature type="binding site" evidence="18">
    <location>
        <position position="329"/>
    </location>
    <ligand>
        <name>UDP-N-acetyl-alpha-D-glucosamine</name>
        <dbReference type="ChEBI" id="CHEBI:57705"/>
    </ligand>
</feature>
<dbReference type="Pfam" id="PF12804">
    <property type="entry name" value="NTP_transf_3"/>
    <property type="match status" value="1"/>
</dbReference>
<proteinExistence type="inferred from homology"/>
<evidence type="ECO:0000256" key="3">
    <source>
        <dbReference type="ARBA" id="ARBA00007947"/>
    </source>
</evidence>
<evidence type="ECO:0000256" key="5">
    <source>
        <dbReference type="ARBA" id="ARBA00022679"/>
    </source>
</evidence>
<comment type="subunit">
    <text evidence="18">Homotrimer.</text>
</comment>
<feature type="binding site" evidence="18">
    <location>
        <position position="135"/>
    </location>
    <ligand>
        <name>UDP-N-acetyl-alpha-D-glucosamine</name>
        <dbReference type="ChEBI" id="CHEBI:57705"/>
    </ligand>
</feature>
<feature type="binding site" evidence="18">
    <location>
        <position position="150"/>
    </location>
    <ligand>
        <name>UDP-N-acetyl-alpha-D-glucosamine</name>
        <dbReference type="ChEBI" id="CHEBI:57705"/>
    </ligand>
</feature>
<gene>
    <name evidence="18 20" type="primary">glmU</name>
    <name evidence="20" type="ORF">GO608_13695</name>
</gene>
<feature type="binding site" evidence="18">
    <location>
        <position position="401"/>
    </location>
    <ligand>
        <name>acetyl-CoA</name>
        <dbReference type="ChEBI" id="CHEBI:57288"/>
    </ligand>
</feature>
<feature type="binding site" evidence="18">
    <location>
        <position position="362"/>
    </location>
    <ligand>
        <name>UDP-N-acetyl-alpha-D-glucosamine</name>
        <dbReference type="ChEBI" id="CHEBI:57705"/>
    </ligand>
</feature>
<keyword evidence="21" id="KW-1185">Reference proteome</keyword>
<keyword evidence="11 18" id="KW-0573">Peptidoglycan synthesis</keyword>
<dbReference type="InterPro" id="IPR001451">
    <property type="entry name" value="Hexapep"/>
</dbReference>
<evidence type="ECO:0000313" key="20">
    <source>
        <dbReference type="EMBL" id="NMF94377.1"/>
    </source>
</evidence>
<keyword evidence="7 18" id="KW-0479">Metal-binding</keyword>
<comment type="catalytic activity">
    <reaction evidence="15 18">
        <text>alpha-D-glucosamine 1-phosphate + acetyl-CoA = N-acetyl-alpha-D-glucosamine 1-phosphate + CoA + H(+)</text>
        <dbReference type="Rhea" id="RHEA:13725"/>
        <dbReference type="ChEBI" id="CHEBI:15378"/>
        <dbReference type="ChEBI" id="CHEBI:57287"/>
        <dbReference type="ChEBI" id="CHEBI:57288"/>
        <dbReference type="ChEBI" id="CHEBI:57776"/>
        <dbReference type="ChEBI" id="CHEBI:58516"/>
        <dbReference type="EC" id="2.3.1.157"/>
    </reaction>
</comment>
<dbReference type="SUPFAM" id="SSF51161">
    <property type="entry name" value="Trimeric LpxA-like enzymes"/>
    <property type="match status" value="1"/>
</dbReference>
<dbReference type="InterPro" id="IPR050065">
    <property type="entry name" value="GlmU-like"/>
</dbReference>
<comment type="similarity">
    <text evidence="2 18">In the C-terminal section; belongs to the transferase hexapeptide repeat family.</text>
</comment>
<comment type="subcellular location">
    <subcellularLocation>
        <location evidence="1 18">Cytoplasm</location>
    </subcellularLocation>
</comment>
<feature type="binding site" evidence="18">
    <location>
        <position position="347"/>
    </location>
    <ligand>
        <name>UDP-N-acetyl-alpha-D-glucosamine</name>
        <dbReference type="ChEBI" id="CHEBI:57705"/>
    </ligand>
</feature>
<name>A0ABX1N538_9RHOO</name>
<feature type="binding site" evidence="18">
    <location>
        <position position="373"/>
    </location>
    <ligand>
        <name>UDP-N-acetyl-alpha-D-glucosamine</name>
        <dbReference type="ChEBI" id="CHEBI:57705"/>
    </ligand>
</feature>
<feature type="binding site" evidence="18">
    <location>
        <position position="436"/>
    </location>
    <ligand>
        <name>acetyl-CoA</name>
        <dbReference type="ChEBI" id="CHEBI:57288"/>
    </ligand>
</feature>
<comment type="caution">
    <text evidence="20">The sequence shown here is derived from an EMBL/GenBank/DDBJ whole genome shotgun (WGS) entry which is preliminary data.</text>
</comment>
<dbReference type="Pfam" id="PF00132">
    <property type="entry name" value="Hexapep"/>
    <property type="match status" value="2"/>
</dbReference>
<feature type="active site" description="Proton acceptor" evidence="18">
    <location>
        <position position="359"/>
    </location>
</feature>
<comment type="pathway">
    <text evidence="18">Nucleotide-sugar biosynthesis; UDP-N-acetyl-alpha-D-glucosamine biosynthesis; N-acetyl-alpha-D-glucosamine 1-phosphate from alpha-D-glucosamine 6-phosphate (route II): step 2/2.</text>
</comment>
<evidence type="ECO:0000259" key="19">
    <source>
        <dbReference type="Pfam" id="PF12804"/>
    </source>
</evidence>
<dbReference type="SUPFAM" id="SSF53448">
    <property type="entry name" value="Nucleotide-diphospho-sugar transferases"/>
    <property type="match status" value="1"/>
</dbReference>
<feature type="binding site" evidence="18">
    <location>
        <begin position="76"/>
        <end position="77"/>
    </location>
    <ligand>
        <name>UDP-N-acetyl-alpha-D-glucosamine</name>
        <dbReference type="ChEBI" id="CHEBI:57705"/>
    </ligand>
</feature>
<keyword evidence="6 18" id="KW-0548">Nucleotidyltransferase</keyword>
<evidence type="ECO:0000256" key="1">
    <source>
        <dbReference type="ARBA" id="ARBA00004496"/>
    </source>
</evidence>
<evidence type="ECO:0000256" key="18">
    <source>
        <dbReference type="HAMAP-Rule" id="MF_01631"/>
    </source>
</evidence>
<dbReference type="PANTHER" id="PTHR43584">
    <property type="entry name" value="NUCLEOTIDYL TRANSFERASE"/>
    <property type="match status" value="1"/>
</dbReference>
<comment type="pathway">
    <text evidence="18">Nucleotide-sugar biosynthesis; UDP-N-acetyl-alpha-D-glucosamine biosynthesis; UDP-N-acetyl-alpha-D-glucosamine from N-acetyl-alpha-D-glucosamine 1-phosphate: step 1/1.</text>
</comment>
<feature type="binding site" evidence="18">
    <location>
        <begin position="98"/>
        <end position="100"/>
    </location>
    <ligand>
        <name>UDP-N-acetyl-alpha-D-glucosamine</name>
        <dbReference type="ChEBI" id="CHEBI:57705"/>
    </ligand>
</feature>
<evidence type="ECO:0000256" key="6">
    <source>
        <dbReference type="ARBA" id="ARBA00022695"/>
    </source>
</evidence>
<evidence type="ECO:0000256" key="9">
    <source>
        <dbReference type="ARBA" id="ARBA00022842"/>
    </source>
</evidence>
<evidence type="ECO:0000256" key="16">
    <source>
        <dbReference type="ARBA" id="ARBA00048493"/>
    </source>
</evidence>
<feature type="binding site" evidence="18">
    <location>
        <position position="71"/>
    </location>
    <ligand>
        <name>UDP-N-acetyl-alpha-D-glucosamine</name>
        <dbReference type="ChEBI" id="CHEBI:57705"/>
    </ligand>
</feature>
<dbReference type="EC" id="2.7.7.23" evidence="18"/>
<comment type="cofactor">
    <cofactor evidence="18">
        <name>Mg(2+)</name>
        <dbReference type="ChEBI" id="CHEBI:18420"/>
    </cofactor>
    <text evidence="18">Binds 1 Mg(2+) ion per subunit.</text>
</comment>
<dbReference type="CDD" id="cd02540">
    <property type="entry name" value="GT2_GlmU_N_bac"/>
    <property type="match status" value="1"/>
</dbReference>
<evidence type="ECO:0000256" key="14">
    <source>
        <dbReference type="ARBA" id="ARBA00023316"/>
    </source>
</evidence>
<evidence type="ECO:0000256" key="7">
    <source>
        <dbReference type="ARBA" id="ARBA00022723"/>
    </source>
</evidence>
<evidence type="ECO:0000256" key="12">
    <source>
        <dbReference type="ARBA" id="ARBA00023268"/>
    </source>
</evidence>
<feature type="binding site" evidence="18">
    <location>
        <position position="165"/>
    </location>
    <ligand>
        <name>UDP-N-acetyl-alpha-D-glucosamine</name>
        <dbReference type="ChEBI" id="CHEBI:57705"/>
    </ligand>
</feature>
<feature type="region of interest" description="N-acetyltransferase" evidence="18">
    <location>
        <begin position="247"/>
        <end position="455"/>
    </location>
</feature>
<evidence type="ECO:0000256" key="11">
    <source>
        <dbReference type="ARBA" id="ARBA00022984"/>
    </source>
</evidence>
<protein>
    <recommendedName>
        <fullName evidence="18">Bifunctional protein GlmU</fullName>
    </recommendedName>
    <domain>
        <recommendedName>
            <fullName evidence="18">UDP-N-acetylglucosamine pyrophosphorylase</fullName>
            <ecNumber evidence="18">2.7.7.23</ecNumber>
        </recommendedName>
        <alternativeName>
            <fullName evidence="18">N-acetylglucosamine-1-phosphate uridyltransferase</fullName>
        </alternativeName>
    </domain>
    <domain>
        <recommendedName>
            <fullName evidence="18">Glucosamine-1-phosphate N-acetyltransferase</fullName>
            <ecNumber evidence="18">2.3.1.157</ecNumber>
        </recommendedName>
    </domain>
</protein>
<comment type="function">
    <text evidence="17 18">Catalyzes the last two sequential reactions in the de novo biosynthetic pathway for UDP-N-acetylglucosamine (UDP-GlcNAc). The C-terminal domain catalyzes the transfer of acetyl group from acetyl coenzyme A to glucosamine-1-phosphate (GlcN-1-P) to produce N-acetylglucosamine-1-phosphate (GlcNAc-1-P), which is converted into UDP-GlcNAc by the transfer of uridine 5-monophosphate (from uridine 5-triphosphate), a reaction catalyzed by the N-terminal domain.</text>
</comment>
<feature type="domain" description="MobA-like NTP transferase" evidence="19">
    <location>
        <begin position="3"/>
        <end position="124"/>
    </location>
</feature>
<evidence type="ECO:0000256" key="13">
    <source>
        <dbReference type="ARBA" id="ARBA00023315"/>
    </source>
</evidence>
<evidence type="ECO:0000256" key="17">
    <source>
        <dbReference type="ARBA" id="ARBA00049628"/>
    </source>
</evidence>
<accession>A0ABX1N538</accession>
<dbReference type="EMBL" id="WTVH01000028">
    <property type="protein sequence ID" value="NMF94377.1"/>
    <property type="molecule type" value="Genomic_DNA"/>
</dbReference>
<feature type="binding site" evidence="18">
    <location>
        <position position="376"/>
    </location>
    <ligand>
        <name>acetyl-CoA</name>
        <dbReference type="ChEBI" id="CHEBI:57288"/>
    </ligand>
</feature>
<comment type="catalytic activity">
    <reaction evidence="16 18">
        <text>N-acetyl-alpha-D-glucosamine 1-phosphate + UTP + H(+) = UDP-N-acetyl-alpha-D-glucosamine + diphosphate</text>
        <dbReference type="Rhea" id="RHEA:13509"/>
        <dbReference type="ChEBI" id="CHEBI:15378"/>
        <dbReference type="ChEBI" id="CHEBI:33019"/>
        <dbReference type="ChEBI" id="CHEBI:46398"/>
        <dbReference type="ChEBI" id="CHEBI:57705"/>
        <dbReference type="ChEBI" id="CHEBI:57776"/>
        <dbReference type="EC" id="2.7.7.23"/>
    </reaction>
</comment>
<sequence>MEVVILAAGQGKRMRSALPKVLQPIAGRPMLEHVIAAAQALEARHICVVHGHGGEAVRTRLQHAPVQWALQEPQLGTGHAVLQALPHLTDGDMALVLYGDVPLIGVPTLRRLEAAARGERLALLTVELADPAGYGRILRDATGRVVRIVEEKDASADERRVREVNTGILVAPVARLRGWLARLGNDNAQREYYLTDIIGMAVAEGVEVTSVQPDAAWETLGVNSKPQLAELERIHQRNIATRLMEDGVTLFDPARIDVRGELLCGRDVEIDVNCVFEGRVELADDVRIGANCVIRNARIGAGTRLAPFSHVEDTVTGRDCVIGPYARTRPGTTLGDGVHLGNFVEVKNSAIADDSKANHLAYIGDADIGRRVNVGAGTITCNYDGANKYRTTIGDDVFIGSDSQLVAPVRVGRGATLGAGTTLTKDAPQDQLTVSRTRQISIPGWKRPVKKKAGE</sequence>
<dbReference type="InterPro" id="IPR025877">
    <property type="entry name" value="MobA-like_NTP_Trfase"/>
</dbReference>
<dbReference type="InterPro" id="IPR005882">
    <property type="entry name" value="Bifunctional_GlmU"/>
</dbReference>
<keyword evidence="13 18" id="KW-0012">Acyltransferase</keyword>
<feature type="region of interest" description="Pyrophosphorylase" evidence="18">
    <location>
        <begin position="1"/>
        <end position="225"/>
    </location>
</feature>
<feature type="binding site" evidence="18">
    <location>
        <begin position="6"/>
        <end position="9"/>
    </location>
    <ligand>
        <name>UDP-N-acetyl-alpha-D-glucosamine</name>
        <dbReference type="ChEBI" id="CHEBI:57705"/>
    </ligand>
</feature>
<feature type="binding site" evidence="18">
    <location>
        <position position="223"/>
    </location>
    <ligand>
        <name>UDP-N-acetyl-alpha-D-glucosamine</name>
        <dbReference type="ChEBI" id="CHEBI:57705"/>
    </ligand>
</feature>
<keyword evidence="4 18" id="KW-0963">Cytoplasm</keyword>
<keyword evidence="10 18" id="KW-0133">Cell shape</keyword>
<feature type="binding site" evidence="18">
    <location>
        <position position="20"/>
    </location>
    <ligand>
        <name>UDP-N-acetyl-alpha-D-glucosamine</name>
        <dbReference type="ChEBI" id="CHEBI:57705"/>
    </ligand>
</feature>
<evidence type="ECO:0000256" key="4">
    <source>
        <dbReference type="ARBA" id="ARBA00022490"/>
    </source>
</evidence>
<dbReference type="PANTHER" id="PTHR43584:SF3">
    <property type="entry name" value="BIFUNCTIONAL PROTEIN GLMU"/>
    <property type="match status" value="1"/>
</dbReference>
<keyword evidence="5 18" id="KW-0808">Transferase</keyword>
<comment type="pathway">
    <text evidence="18">Bacterial outer membrane biogenesis; LPS lipid A biosynthesis.</text>
</comment>
<dbReference type="InterPro" id="IPR011004">
    <property type="entry name" value="Trimer_LpxA-like_sf"/>
</dbReference>
<feature type="binding site" evidence="18">
    <location>
        <position position="223"/>
    </location>
    <ligand>
        <name>Mg(2+)</name>
        <dbReference type="ChEBI" id="CHEBI:18420"/>
    </ligand>
</feature>
<dbReference type="InterPro" id="IPR029044">
    <property type="entry name" value="Nucleotide-diphossugar_trans"/>
</dbReference>
<dbReference type="EC" id="2.3.1.157" evidence="18"/>
<evidence type="ECO:0000256" key="8">
    <source>
        <dbReference type="ARBA" id="ARBA00022737"/>
    </source>
</evidence>
<evidence type="ECO:0000256" key="10">
    <source>
        <dbReference type="ARBA" id="ARBA00022960"/>
    </source>
</evidence>
<dbReference type="Proteomes" id="UP000601990">
    <property type="component" value="Unassembled WGS sequence"/>
</dbReference>
<feature type="binding site" evidence="18">
    <location>
        <begin position="382"/>
        <end position="383"/>
    </location>
    <ligand>
        <name>acetyl-CoA</name>
        <dbReference type="ChEBI" id="CHEBI:57288"/>
    </ligand>
</feature>
<evidence type="ECO:0000256" key="15">
    <source>
        <dbReference type="ARBA" id="ARBA00048247"/>
    </source>
</evidence>
<keyword evidence="12 18" id="KW-0511">Multifunctional enzyme</keyword>
<dbReference type="RefSeq" id="WP_169199604.1">
    <property type="nucleotide sequence ID" value="NZ_WTVH02000010.1"/>
</dbReference>
<dbReference type="NCBIfam" id="TIGR01173">
    <property type="entry name" value="glmU"/>
    <property type="match status" value="1"/>
</dbReference>
<feature type="binding site" evidence="18">
    <location>
        <position position="419"/>
    </location>
    <ligand>
        <name>acetyl-CoA</name>
        <dbReference type="ChEBI" id="CHEBI:57288"/>
    </ligand>
</feature>
<organism evidence="20 21">
    <name type="scientific">Aromatoleum buckelii</name>
    <dbReference type="NCBI Taxonomy" id="200254"/>
    <lineage>
        <taxon>Bacteria</taxon>
        <taxon>Pseudomonadati</taxon>
        <taxon>Pseudomonadota</taxon>
        <taxon>Betaproteobacteria</taxon>
        <taxon>Rhodocyclales</taxon>
        <taxon>Rhodocyclaceae</taxon>
        <taxon>Aromatoleum</taxon>
    </lineage>
</organism>
<dbReference type="InterPro" id="IPR038009">
    <property type="entry name" value="GlmU_C_LbH"/>
</dbReference>
<dbReference type="HAMAP" id="MF_01631">
    <property type="entry name" value="GlmU"/>
    <property type="match status" value="1"/>
</dbReference>